<protein>
    <recommendedName>
        <fullName evidence="1">UDENN domain-containing protein</fullName>
    </recommendedName>
</protein>
<dbReference type="InterPro" id="IPR037516">
    <property type="entry name" value="Tripartite_DENN"/>
</dbReference>
<dbReference type="AlphaFoldDB" id="A0AAD4Z0Z1"/>
<reference evidence="2 3" key="1">
    <citation type="journal article" date="2022" name="G3 (Bethesda)">
        <title>Whole-genome sequence and methylome profiling of the almond [Prunus dulcis (Mill.) D.A. Webb] cultivar 'Nonpareil'.</title>
        <authorList>
            <person name="D'Amico-Willman K.M."/>
            <person name="Ouma W.Z."/>
            <person name="Meulia T."/>
            <person name="Sideli G.M."/>
            <person name="Gradziel T.M."/>
            <person name="Fresnedo-Ramirez J."/>
        </authorList>
    </citation>
    <scope>NUCLEOTIDE SEQUENCE [LARGE SCALE GENOMIC DNA]</scope>
    <source>
        <strain evidence="2">Clone GOH B32 T37-40</strain>
    </source>
</reference>
<dbReference type="InterPro" id="IPR043153">
    <property type="entry name" value="DENN_C"/>
</dbReference>
<dbReference type="InterPro" id="IPR005112">
    <property type="entry name" value="dDENN_dom"/>
</dbReference>
<dbReference type="GO" id="GO:0031410">
    <property type="term" value="C:cytoplasmic vesicle"/>
    <property type="evidence" value="ECO:0007669"/>
    <property type="project" value="TreeGrafter"/>
</dbReference>
<evidence type="ECO:0000259" key="1">
    <source>
        <dbReference type="PROSITE" id="PS50211"/>
    </source>
</evidence>
<sequence length="126" mass="14019">MMGLHSGVDTSTLAIDGVVVVDLECNRITTTEDIPPIPEPELGDLRVNKPWGEGHDLQPRLVFLKFFASLLSGYRNFIEVSAAHVFYTQAFLTMRPRSIGQPPEPMLTQFLHSHGFHGLSGKRNGF</sequence>
<dbReference type="InterPro" id="IPR051696">
    <property type="entry name" value="DENN_Domain_GEFs"/>
</dbReference>
<dbReference type="Proteomes" id="UP001054821">
    <property type="component" value="Chromosome 5"/>
</dbReference>
<comment type="caution">
    <text evidence="2">The sequence shown here is derived from an EMBL/GenBank/DDBJ whole genome shotgun (WGS) entry which is preliminary data.</text>
</comment>
<dbReference type="PROSITE" id="PS50211">
    <property type="entry name" value="DENN"/>
    <property type="match status" value="1"/>
</dbReference>
<evidence type="ECO:0000313" key="2">
    <source>
        <dbReference type="EMBL" id="KAI5328705.1"/>
    </source>
</evidence>
<dbReference type="GO" id="GO:0032483">
    <property type="term" value="P:regulation of Rab protein signal transduction"/>
    <property type="evidence" value="ECO:0007669"/>
    <property type="project" value="TreeGrafter"/>
</dbReference>
<accession>A0AAD4Z0Z1</accession>
<dbReference type="SMART" id="SM00801">
    <property type="entry name" value="dDENN"/>
    <property type="match status" value="1"/>
</dbReference>
<gene>
    <name evidence="2" type="ORF">L3X38_028102</name>
</gene>
<name>A0AAD4Z0Z1_PRUDU</name>
<dbReference type="EMBL" id="JAJFAZ020000005">
    <property type="protein sequence ID" value="KAI5328705.1"/>
    <property type="molecule type" value="Genomic_DNA"/>
</dbReference>
<dbReference type="Gene3D" id="3.40.50.11500">
    <property type="match status" value="1"/>
</dbReference>
<proteinExistence type="predicted"/>
<evidence type="ECO:0000313" key="3">
    <source>
        <dbReference type="Proteomes" id="UP001054821"/>
    </source>
</evidence>
<feature type="domain" description="UDENN" evidence="1">
    <location>
        <begin position="1"/>
        <end position="126"/>
    </location>
</feature>
<dbReference type="PANTHER" id="PTHR12296:SF21">
    <property type="entry name" value="DENN DOMAIN-CONTAINING PROTEIN 3"/>
    <property type="match status" value="1"/>
</dbReference>
<keyword evidence="3" id="KW-1185">Reference proteome</keyword>
<dbReference type="PANTHER" id="PTHR12296">
    <property type="entry name" value="DENN DOMAIN-CONTAINING PROTEIN 4"/>
    <property type="match status" value="1"/>
</dbReference>
<organism evidence="2 3">
    <name type="scientific">Prunus dulcis</name>
    <name type="common">Almond</name>
    <name type="synonym">Amygdalus dulcis</name>
    <dbReference type="NCBI Taxonomy" id="3755"/>
    <lineage>
        <taxon>Eukaryota</taxon>
        <taxon>Viridiplantae</taxon>
        <taxon>Streptophyta</taxon>
        <taxon>Embryophyta</taxon>
        <taxon>Tracheophyta</taxon>
        <taxon>Spermatophyta</taxon>
        <taxon>Magnoliopsida</taxon>
        <taxon>eudicotyledons</taxon>
        <taxon>Gunneridae</taxon>
        <taxon>Pentapetalae</taxon>
        <taxon>rosids</taxon>
        <taxon>fabids</taxon>
        <taxon>Rosales</taxon>
        <taxon>Rosaceae</taxon>
        <taxon>Amygdaloideae</taxon>
        <taxon>Amygdaleae</taxon>
        <taxon>Prunus</taxon>
    </lineage>
</organism>